<evidence type="ECO:0000313" key="3">
    <source>
        <dbReference type="EMBL" id="KAF8433570.1"/>
    </source>
</evidence>
<comment type="caution">
    <text evidence="3">The sequence shown here is derived from an EMBL/GenBank/DDBJ whole genome shotgun (WGS) entry which is preliminary data.</text>
</comment>
<evidence type="ECO:0000256" key="2">
    <source>
        <dbReference type="SAM" id="MobiDB-lite"/>
    </source>
</evidence>
<feature type="compositionally biased region" description="Basic and acidic residues" evidence="2">
    <location>
        <begin position="242"/>
        <end position="259"/>
    </location>
</feature>
<dbReference type="Proteomes" id="UP001194468">
    <property type="component" value="Unassembled WGS sequence"/>
</dbReference>
<name>A0AAD4BL84_BOLED</name>
<feature type="region of interest" description="Disordered" evidence="2">
    <location>
        <begin position="295"/>
        <end position="346"/>
    </location>
</feature>
<evidence type="ECO:0000313" key="4">
    <source>
        <dbReference type="Proteomes" id="UP001194468"/>
    </source>
</evidence>
<protein>
    <submittedName>
        <fullName evidence="3">Uncharacterized protein</fullName>
    </submittedName>
</protein>
<dbReference type="PANTHER" id="PTHR39472:SF1">
    <property type="entry name" value="EXPRESSED PROTEIN"/>
    <property type="match status" value="1"/>
</dbReference>
<dbReference type="PANTHER" id="PTHR39472">
    <property type="entry name" value="EXPRESSED PROTEIN"/>
    <property type="match status" value="1"/>
</dbReference>
<keyword evidence="1" id="KW-0175">Coiled coil</keyword>
<proteinExistence type="predicted"/>
<gene>
    <name evidence="3" type="ORF">L210DRAFT_3411753</name>
</gene>
<reference evidence="3" key="2">
    <citation type="journal article" date="2020" name="Nat. Commun.">
        <title>Large-scale genome sequencing of mycorrhizal fungi provides insights into the early evolution of symbiotic traits.</title>
        <authorList>
            <person name="Miyauchi S."/>
            <person name="Kiss E."/>
            <person name="Kuo A."/>
            <person name="Drula E."/>
            <person name="Kohler A."/>
            <person name="Sanchez-Garcia M."/>
            <person name="Morin E."/>
            <person name="Andreopoulos B."/>
            <person name="Barry K.W."/>
            <person name="Bonito G."/>
            <person name="Buee M."/>
            <person name="Carver A."/>
            <person name="Chen C."/>
            <person name="Cichocki N."/>
            <person name="Clum A."/>
            <person name="Culley D."/>
            <person name="Crous P.W."/>
            <person name="Fauchery L."/>
            <person name="Girlanda M."/>
            <person name="Hayes R.D."/>
            <person name="Keri Z."/>
            <person name="LaButti K."/>
            <person name="Lipzen A."/>
            <person name="Lombard V."/>
            <person name="Magnuson J."/>
            <person name="Maillard F."/>
            <person name="Murat C."/>
            <person name="Nolan M."/>
            <person name="Ohm R.A."/>
            <person name="Pangilinan J."/>
            <person name="Pereira M.F."/>
            <person name="Perotto S."/>
            <person name="Peter M."/>
            <person name="Pfister S."/>
            <person name="Riley R."/>
            <person name="Sitrit Y."/>
            <person name="Stielow J.B."/>
            <person name="Szollosi G."/>
            <person name="Zifcakova L."/>
            <person name="Stursova M."/>
            <person name="Spatafora J.W."/>
            <person name="Tedersoo L."/>
            <person name="Vaario L.M."/>
            <person name="Yamada A."/>
            <person name="Yan M."/>
            <person name="Wang P."/>
            <person name="Xu J."/>
            <person name="Bruns T."/>
            <person name="Baldrian P."/>
            <person name="Vilgalys R."/>
            <person name="Dunand C."/>
            <person name="Henrissat B."/>
            <person name="Grigoriev I.V."/>
            <person name="Hibbett D."/>
            <person name="Nagy L.G."/>
            <person name="Martin F.M."/>
        </authorList>
    </citation>
    <scope>NUCLEOTIDE SEQUENCE</scope>
    <source>
        <strain evidence="3">BED1</strain>
    </source>
</reference>
<dbReference type="EMBL" id="WHUW01000033">
    <property type="protein sequence ID" value="KAF8433570.1"/>
    <property type="molecule type" value="Genomic_DNA"/>
</dbReference>
<accession>A0AAD4BL84</accession>
<reference evidence="3" key="1">
    <citation type="submission" date="2019-10" db="EMBL/GenBank/DDBJ databases">
        <authorList>
            <consortium name="DOE Joint Genome Institute"/>
            <person name="Kuo A."/>
            <person name="Miyauchi S."/>
            <person name="Kiss E."/>
            <person name="Drula E."/>
            <person name="Kohler A."/>
            <person name="Sanchez-Garcia M."/>
            <person name="Andreopoulos B."/>
            <person name="Barry K.W."/>
            <person name="Bonito G."/>
            <person name="Buee M."/>
            <person name="Carver A."/>
            <person name="Chen C."/>
            <person name="Cichocki N."/>
            <person name="Clum A."/>
            <person name="Culley D."/>
            <person name="Crous P.W."/>
            <person name="Fauchery L."/>
            <person name="Girlanda M."/>
            <person name="Hayes R."/>
            <person name="Keri Z."/>
            <person name="LaButti K."/>
            <person name="Lipzen A."/>
            <person name="Lombard V."/>
            <person name="Magnuson J."/>
            <person name="Maillard F."/>
            <person name="Morin E."/>
            <person name="Murat C."/>
            <person name="Nolan M."/>
            <person name="Ohm R."/>
            <person name="Pangilinan J."/>
            <person name="Pereira M."/>
            <person name="Perotto S."/>
            <person name="Peter M."/>
            <person name="Riley R."/>
            <person name="Sitrit Y."/>
            <person name="Stielow B."/>
            <person name="Szollosi G."/>
            <person name="Zifcakova L."/>
            <person name="Stursova M."/>
            <person name="Spatafora J.W."/>
            <person name="Tedersoo L."/>
            <person name="Vaario L.-M."/>
            <person name="Yamada A."/>
            <person name="Yan M."/>
            <person name="Wang P."/>
            <person name="Xu J."/>
            <person name="Bruns T."/>
            <person name="Baldrian P."/>
            <person name="Vilgalys R."/>
            <person name="Henrissat B."/>
            <person name="Grigoriev I.V."/>
            <person name="Hibbett D."/>
            <person name="Nagy L.G."/>
            <person name="Martin F.M."/>
        </authorList>
    </citation>
    <scope>NUCLEOTIDE SEQUENCE</scope>
    <source>
        <strain evidence="3">BED1</strain>
    </source>
</reference>
<evidence type="ECO:0000256" key="1">
    <source>
        <dbReference type="SAM" id="Coils"/>
    </source>
</evidence>
<sequence length="377" mass="42602">MDNDLLRAWLLVHELSDQLAHNQKMTITLQSRAAVLKEQAAHSDSGFALRRFNTDISTEAFESELERMNAHFVIENQTLLHENKQLSLLLKEYENTMETIMTKFRNHALAAQQHELTLTRHYEGLILACDSQTQFNDLATETQTAIAMQRLAQNLRALYRSMIGEDSDSADENADECEVDVQALIETLGENTPLNFRDDWALERESEITRLEKENEELRKMLGIDLASLAEKGVTVDLDREESERCSTLRIDPTRKRSDSTLSGSRFGAWNLDNEQQQQQQQQQESVAWGGWESNVAPPQAQQAPVGNGTPLQRAMDIPNGSRIQQPRRPPMFTRNAVPAPPVSVGPNRNIPSSPWSQQAVLDRAWTQGGSTLDLSR</sequence>
<dbReference type="AlphaFoldDB" id="A0AAD4BL84"/>
<keyword evidence="4" id="KW-1185">Reference proteome</keyword>
<feature type="region of interest" description="Disordered" evidence="2">
    <location>
        <begin position="237"/>
        <end position="267"/>
    </location>
</feature>
<organism evidence="3 4">
    <name type="scientific">Boletus edulis BED1</name>
    <dbReference type="NCBI Taxonomy" id="1328754"/>
    <lineage>
        <taxon>Eukaryota</taxon>
        <taxon>Fungi</taxon>
        <taxon>Dikarya</taxon>
        <taxon>Basidiomycota</taxon>
        <taxon>Agaricomycotina</taxon>
        <taxon>Agaricomycetes</taxon>
        <taxon>Agaricomycetidae</taxon>
        <taxon>Boletales</taxon>
        <taxon>Boletineae</taxon>
        <taxon>Boletaceae</taxon>
        <taxon>Boletoideae</taxon>
        <taxon>Boletus</taxon>
    </lineage>
</organism>
<feature type="coiled-coil region" evidence="1">
    <location>
        <begin position="76"/>
        <end position="103"/>
    </location>
</feature>